<proteinExistence type="predicted"/>
<evidence type="ECO:0000313" key="2">
    <source>
        <dbReference type="Proteomes" id="UP000694844"/>
    </source>
</evidence>
<dbReference type="KEGG" id="cvn:111133523"/>
<dbReference type="GeneID" id="111133523"/>
<gene>
    <name evidence="3" type="primary">LOC111133523</name>
</gene>
<dbReference type="Proteomes" id="UP000694844">
    <property type="component" value="Chromosome 5"/>
</dbReference>
<evidence type="ECO:0000256" key="1">
    <source>
        <dbReference type="SAM" id="MobiDB-lite"/>
    </source>
</evidence>
<accession>A0A8B8EAM3</accession>
<feature type="region of interest" description="Disordered" evidence="1">
    <location>
        <begin position="1"/>
        <end position="21"/>
    </location>
</feature>
<dbReference type="AlphaFoldDB" id="A0A8B8EAM3"/>
<reference evidence="3" key="1">
    <citation type="submission" date="2025-08" db="UniProtKB">
        <authorList>
            <consortium name="RefSeq"/>
        </authorList>
    </citation>
    <scope>IDENTIFICATION</scope>
    <source>
        <tissue evidence="3">Whole sample</tissue>
    </source>
</reference>
<name>A0A8B8EAM3_CRAVI</name>
<dbReference type="OrthoDB" id="10369007at2759"/>
<sequence length="117" mass="13334">MLKPTTADHNVGTTAGRKRERWKMETNLTDDVKVRLGSSENAATLADGTGIRQVTLPKLDSEGLLPCCYEKEDTENISPKFNLNRHIHSHFNRFNQRNRRMGTCCCQIYLNADLLKI</sequence>
<organism evidence="2 3">
    <name type="scientific">Crassostrea virginica</name>
    <name type="common">Eastern oyster</name>
    <dbReference type="NCBI Taxonomy" id="6565"/>
    <lineage>
        <taxon>Eukaryota</taxon>
        <taxon>Metazoa</taxon>
        <taxon>Spiralia</taxon>
        <taxon>Lophotrochozoa</taxon>
        <taxon>Mollusca</taxon>
        <taxon>Bivalvia</taxon>
        <taxon>Autobranchia</taxon>
        <taxon>Pteriomorphia</taxon>
        <taxon>Ostreida</taxon>
        <taxon>Ostreoidea</taxon>
        <taxon>Ostreidae</taxon>
        <taxon>Crassostrea</taxon>
    </lineage>
</organism>
<protein>
    <submittedName>
        <fullName evidence="3">Uncharacterized protein LOC111133523</fullName>
    </submittedName>
</protein>
<evidence type="ECO:0000313" key="3">
    <source>
        <dbReference type="RefSeq" id="XP_022337697.1"/>
    </source>
</evidence>
<dbReference type="RefSeq" id="XP_022337697.1">
    <property type="nucleotide sequence ID" value="XM_022481989.1"/>
</dbReference>
<keyword evidence="2" id="KW-1185">Reference proteome</keyword>